<dbReference type="Gene3D" id="3.30.70.2510">
    <property type="match status" value="1"/>
</dbReference>
<comment type="similarity">
    <text evidence="1">Belongs to the pseudouridine synthase Pus10 family.</text>
</comment>
<evidence type="ECO:0000256" key="2">
    <source>
        <dbReference type="ARBA" id="ARBA00012787"/>
    </source>
</evidence>
<proteinExistence type="inferred from homology"/>
<dbReference type="FunFam" id="3.30.70.2510:FF:000001">
    <property type="entry name" value="tRNA pseudouridine synthase Pus10"/>
    <property type="match status" value="1"/>
</dbReference>
<evidence type="ECO:0000256" key="1">
    <source>
        <dbReference type="ARBA" id="ARBA00009652"/>
    </source>
</evidence>
<dbReference type="InterPro" id="IPR039894">
    <property type="entry name" value="Pus10-like"/>
</dbReference>
<comment type="caution">
    <text evidence="9">The sequence shown here is derived from an EMBL/GenBank/DDBJ whole genome shotgun (WGS) entry which is preliminary data.</text>
</comment>
<evidence type="ECO:0000256" key="6">
    <source>
        <dbReference type="ARBA" id="ARBA00079393"/>
    </source>
</evidence>
<dbReference type="SUPFAM" id="SSF55120">
    <property type="entry name" value="Pseudouridine synthase"/>
    <property type="match status" value="1"/>
</dbReference>
<dbReference type="GO" id="GO:0003723">
    <property type="term" value="F:RNA binding"/>
    <property type="evidence" value="ECO:0007669"/>
    <property type="project" value="InterPro"/>
</dbReference>
<organism evidence="9 10">
    <name type="scientific">Diploscapter pachys</name>
    <dbReference type="NCBI Taxonomy" id="2018661"/>
    <lineage>
        <taxon>Eukaryota</taxon>
        <taxon>Metazoa</taxon>
        <taxon>Ecdysozoa</taxon>
        <taxon>Nematoda</taxon>
        <taxon>Chromadorea</taxon>
        <taxon>Rhabditida</taxon>
        <taxon>Rhabditina</taxon>
        <taxon>Rhabditomorpha</taxon>
        <taxon>Rhabditoidea</taxon>
        <taxon>Rhabditidae</taxon>
        <taxon>Diploscapter</taxon>
    </lineage>
</organism>
<feature type="domain" description="Pus10-like C-terminal" evidence="8">
    <location>
        <begin position="215"/>
        <end position="443"/>
    </location>
</feature>
<dbReference type="GO" id="GO:0031119">
    <property type="term" value="P:tRNA pseudouridine synthesis"/>
    <property type="evidence" value="ECO:0007669"/>
    <property type="project" value="TreeGrafter"/>
</dbReference>
<dbReference type="Pfam" id="PF21238">
    <property type="entry name" value="Pus10_C"/>
    <property type="match status" value="1"/>
</dbReference>
<keyword evidence="4" id="KW-0413">Isomerase</keyword>
<evidence type="ECO:0000256" key="5">
    <source>
        <dbReference type="ARBA" id="ARBA00075270"/>
    </source>
</evidence>
<evidence type="ECO:0000256" key="7">
    <source>
        <dbReference type="ARBA" id="ARBA00083669"/>
    </source>
</evidence>
<dbReference type="EC" id="5.4.99.25" evidence="2"/>
<dbReference type="STRING" id="2018661.A0A2A2LN96"/>
<dbReference type="PANTHER" id="PTHR21568">
    <property type="entry name" value="TRNA PSEUDOURIDINE SYNTHASE PUS10"/>
    <property type="match status" value="1"/>
</dbReference>
<keyword evidence="3" id="KW-0819">tRNA processing</keyword>
<dbReference type="InterPro" id="IPR048741">
    <property type="entry name" value="Pus10-like_C"/>
</dbReference>
<dbReference type="Gene3D" id="3.30.70.3190">
    <property type="match status" value="1"/>
</dbReference>
<reference evidence="9 10" key="1">
    <citation type="journal article" date="2017" name="Curr. Biol.">
        <title>Genome architecture and evolution of a unichromosomal asexual nematode.</title>
        <authorList>
            <person name="Fradin H."/>
            <person name="Zegar C."/>
            <person name="Gutwein M."/>
            <person name="Lucas J."/>
            <person name="Kovtun M."/>
            <person name="Corcoran D."/>
            <person name="Baugh L.R."/>
            <person name="Kiontke K."/>
            <person name="Gunsalus K."/>
            <person name="Fitch D.H."/>
            <person name="Piano F."/>
        </authorList>
    </citation>
    <scope>NUCLEOTIDE SEQUENCE [LARGE SCALE GENOMIC DNA]</scope>
    <source>
        <strain evidence="9">PF1309</strain>
    </source>
</reference>
<evidence type="ECO:0000256" key="3">
    <source>
        <dbReference type="ARBA" id="ARBA00022694"/>
    </source>
</evidence>
<protein>
    <recommendedName>
        <fullName evidence="2">tRNA pseudouridine(55) synthase</fullName>
        <ecNumber evidence="2">5.4.99.25</ecNumber>
    </recommendedName>
    <alternativeName>
        <fullName evidence="7">tRNA pseudouridine 55 synthase</fullName>
    </alternativeName>
    <alternativeName>
        <fullName evidence="5">tRNA pseudouridylate synthase</fullName>
    </alternativeName>
    <alternativeName>
        <fullName evidence="6">tRNA-uridine isomerase</fullName>
    </alternativeName>
</protein>
<name>A0A2A2LN96_9BILA</name>
<accession>A0A2A2LN96</accession>
<dbReference type="FunFam" id="3.30.70.3190:FF:000001">
    <property type="entry name" value="tRNA pseudouridine synthase Pus10"/>
    <property type="match status" value="1"/>
</dbReference>
<keyword evidence="10" id="KW-1185">Reference proteome</keyword>
<evidence type="ECO:0000259" key="8">
    <source>
        <dbReference type="Pfam" id="PF21238"/>
    </source>
</evidence>
<dbReference type="PANTHER" id="PTHR21568:SF0">
    <property type="entry name" value="TRNA PSEUDOURIDINE SYNTHASE PUS10"/>
    <property type="match status" value="1"/>
</dbReference>
<dbReference type="OrthoDB" id="271937at2759"/>
<dbReference type="EMBL" id="LIAE01006552">
    <property type="protein sequence ID" value="PAV87723.1"/>
    <property type="molecule type" value="Genomic_DNA"/>
</dbReference>
<dbReference type="AlphaFoldDB" id="A0A2A2LN96"/>
<sequence>MADQVPLCALCSRQIAGEANADKVKLVEKPHECCLCFGILNPDFIQQVSEEANRLFASQQYDSNTFILALSLPVSQTLRETLILKQYPEFNGILHTVPFKIRNVNTYIEKLGDVSNIRPTLASDLQLLIAFENDEFNESDLAFCRRHFPNEVRPPRKRKFHHQNGDSEQEPIEMSRCQLQQINNRITKDIAEKYSFVSPSRPCTYKLSLERDAIYIAGRYMKFSRTLPQSPWTVDEDKNAQPEPGNSVSEKIKNVLEKELGASESRFNTSGREDIDVRMLGEGRPFCVEMRDCKRTKQLRGIEYIETLQKLEDEMNRTMKDVKVRELTRVKREEAEKMAVGADEKRKWYSAHCYSTLPLTDEAICKALQAIPVQLVQKTPIRVLKRRSLLDRPRTIYSMDILRQDSNHFLLRLETQAGTYVKEFVHGDFGRTRPSLANLLGVENGEAN</sequence>
<gene>
    <name evidence="9" type="ORF">WR25_03760</name>
</gene>
<evidence type="ECO:0000256" key="4">
    <source>
        <dbReference type="ARBA" id="ARBA00023235"/>
    </source>
</evidence>
<dbReference type="InterPro" id="IPR020103">
    <property type="entry name" value="PsdUridine_synth_cat_dom_sf"/>
</dbReference>
<dbReference type="GO" id="GO:0160148">
    <property type="term" value="F:tRNA pseudouridine(55) synthase activity"/>
    <property type="evidence" value="ECO:0007669"/>
    <property type="project" value="UniProtKB-EC"/>
</dbReference>
<evidence type="ECO:0000313" key="10">
    <source>
        <dbReference type="Proteomes" id="UP000218231"/>
    </source>
</evidence>
<dbReference type="Proteomes" id="UP000218231">
    <property type="component" value="Unassembled WGS sequence"/>
</dbReference>
<evidence type="ECO:0000313" key="9">
    <source>
        <dbReference type="EMBL" id="PAV87723.1"/>
    </source>
</evidence>